<dbReference type="CDD" id="cd00156">
    <property type="entry name" value="REC"/>
    <property type="match status" value="1"/>
</dbReference>
<dbReference type="GO" id="GO:0005829">
    <property type="term" value="C:cytosol"/>
    <property type="evidence" value="ECO:0007669"/>
    <property type="project" value="TreeGrafter"/>
</dbReference>
<sequence length="198" mass="22030">MKGFSSEQLCVLVVDSQKGPGENCVRILEQEGYHVRLADGGKAALKLAGQNQFDIVFLDLRLPKKPGMVVLEEMIAIQPEAIFVAMTDRATVTLALDALRQGAHEFLTKPCTPEELRNMAARAKERCCLALERKIKACRLSDETLIKPLAVQLRGRSLAVQERLKELEQHLTGHPASLTLLRKAMDDNQGMLKLLDQM</sequence>
<dbReference type="SUPFAM" id="SSF52172">
    <property type="entry name" value="CheY-like"/>
    <property type="match status" value="1"/>
</dbReference>
<dbReference type="SMART" id="SM00448">
    <property type="entry name" value="REC"/>
    <property type="match status" value="1"/>
</dbReference>
<keyword evidence="1 6" id="KW-0597">Phosphoprotein</keyword>
<dbReference type="InterPro" id="IPR011006">
    <property type="entry name" value="CheY-like_superfamily"/>
</dbReference>
<dbReference type="EMBL" id="AZAC01000056">
    <property type="protein sequence ID" value="KIX11580.1"/>
    <property type="molecule type" value="Genomic_DNA"/>
</dbReference>
<dbReference type="InParanoid" id="A0A0D2JQ26"/>
<keyword evidence="3" id="KW-0805">Transcription regulation</keyword>
<comment type="caution">
    <text evidence="8">The sequence shown here is derived from an EMBL/GenBank/DDBJ whole genome shotgun (WGS) entry which is preliminary data.</text>
</comment>
<keyword evidence="5" id="KW-0804">Transcription</keyword>
<dbReference type="STRING" id="1429043.X474_24670"/>
<evidence type="ECO:0000313" key="9">
    <source>
        <dbReference type="Proteomes" id="UP000032233"/>
    </source>
</evidence>
<dbReference type="PROSITE" id="PS50110">
    <property type="entry name" value="RESPONSE_REGULATORY"/>
    <property type="match status" value="1"/>
</dbReference>
<dbReference type="GO" id="GO:0006355">
    <property type="term" value="P:regulation of DNA-templated transcription"/>
    <property type="evidence" value="ECO:0007669"/>
    <property type="project" value="TreeGrafter"/>
</dbReference>
<evidence type="ECO:0000256" key="2">
    <source>
        <dbReference type="ARBA" id="ARBA00023012"/>
    </source>
</evidence>
<evidence type="ECO:0000256" key="3">
    <source>
        <dbReference type="ARBA" id="ARBA00023015"/>
    </source>
</evidence>
<dbReference type="InterPro" id="IPR001789">
    <property type="entry name" value="Sig_transdc_resp-reg_receiver"/>
</dbReference>
<dbReference type="GO" id="GO:0000976">
    <property type="term" value="F:transcription cis-regulatory region binding"/>
    <property type="evidence" value="ECO:0007669"/>
    <property type="project" value="TreeGrafter"/>
</dbReference>
<dbReference type="Proteomes" id="UP000032233">
    <property type="component" value="Unassembled WGS sequence"/>
</dbReference>
<evidence type="ECO:0000256" key="1">
    <source>
        <dbReference type="ARBA" id="ARBA00022553"/>
    </source>
</evidence>
<dbReference type="InterPro" id="IPR039420">
    <property type="entry name" value="WalR-like"/>
</dbReference>
<dbReference type="GO" id="GO:0000156">
    <property type="term" value="F:phosphorelay response regulator activity"/>
    <property type="evidence" value="ECO:0007669"/>
    <property type="project" value="TreeGrafter"/>
</dbReference>
<keyword evidence="9" id="KW-1185">Reference proteome</keyword>
<organism evidence="8 9">
    <name type="scientific">Dethiosulfatarculus sandiegensis</name>
    <dbReference type="NCBI Taxonomy" id="1429043"/>
    <lineage>
        <taxon>Bacteria</taxon>
        <taxon>Pseudomonadati</taxon>
        <taxon>Thermodesulfobacteriota</taxon>
        <taxon>Desulfarculia</taxon>
        <taxon>Desulfarculales</taxon>
        <taxon>Desulfarculaceae</taxon>
        <taxon>Dethiosulfatarculus</taxon>
    </lineage>
</organism>
<evidence type="ECO:0000313" key="8">
    <source>
        <dbReference type="EMBL" id="KIX11580.1"/>
    </source>
</evidence>
<keyword evidence="4" id="KW-0238">DNA-binding</keyword>
<protein>
    <recommendedName>
        <fullName evidence="7">Response regulatory domain-containing protein</fullName>
    </recommendedName>
</protein>
<dbReference type="PANTHER" id="PTHR48111:SF1">
    <property type="entry name" value="TWO-COMPONENT RESPONSE REGULATOR ORR33"/>
    <property type="match status" value="1"/>
</dbReference>
<feature type="modified residue" description="4-aspartylphosphate" evidence="6">
    <location>
        <position position="59"/>
    </location>
</feature>
<evidence type="ECO:0000256" key="4">
    <source>
        <dbReference type="ARBA" id="ARBA00023125"/>
    </source>
</evidence>
<evidence type="ECO:0000256" key="5">
    <source>
        <dbReference type="ARBA" id="ARBA00023163"/>
    </source>
</evidence>
<dbReference type="PANTHER" id="PTHR48111">
    <property type="entry name" value="REGULATOR OF RPOS"/>
    <property type="match status" value="1"/>
</dbReference>
<gene>
    <name evidence="8" type="ORF">X474_24670</name>
</gene>
<dbReference type="RefSeq" id="WP_044352059.1">
    <property type="nucleotide sequence ID" value="NZ_AZAC01000056.1"/>
</dbReference>
<evidence type="ECO:0000256" key="6">
    <source>
        <dbReference type="PROSITE-ProRule" id="PRU00169"/>
    </source>
</evidence>
<accession>A0A0D2JQ26</accession>
<dbReference type="AlphaFoldDB" id="A0A0D2JQ26"/>
<dbReference type="GO" id="GO:0032993">
    <property type="term" value="C:protein-DNA complex"/>
    <property type="evidence" value="ECO:0007669"/>
    <property type="project" value="TreeGrafter"/>
</dbReference>
<dbReference type="Gene3D" id="3.40.50.2300">
    <property type="match status" value="1"/>
</dbReference>
<dbReference type="Pfam" id="PF00072">
    <property type="entry name" value="Response_reg"/>
    <property type="match status" value="1"/>
</dbReference>
<name>A0A0D2JQ26_9BACT</name>
<feature type="domain" description="Response regulatory" evidence="7">
    <location>
        <begin position="10"/>
        <end position="124"/>
    </location>
</feature>
<reference evidence="8 9" key="1">
    <citation type="submission" date="2013-11" db="EMBL/GenBank/DDBJ databases">
        <title>Metagenomic analysis of a methanogenic consortium involved in long chain n-alkane degradation.</title>
        <authorList>
            <person name="Davidova I.A."/>
            <person name="Callaghan A.V."/>
            <person name="Wawrik B."/>
            <person name="Pruitt S."/>
            <person name="Marks C."/>
            <person name="Duncan K.E."/>
            <person name="Suflita J.M."/>
        </authorList>
    </citation>
    <scope>NUCLEOTIDE SEQUENCE [LARGE SCALE GENOMIC DNA]</scope>
    <source>
        <strain evidence="8 9">SPR</strain>
    </source>
</reference>
<proteinExistence type="predicted"/>
<evidence type="ECO:0000259" key="7">
    <source>
        <dbReference type="PROSITE" id="PS50110"/>
    </source>
</evidence>
<dbReference type="OrthoDB" id="9800029at2"/>
<keyword evidence="2" id="KW-0902">Two-component regulatory system</keyword>